<feature type="compositionally biased region" description="Basic and acidic residues" evidence="8">
    <location>
        <begin position="1"/>
        <end position="12"/>
    </location>
</feature>
<dbReference type="HOGENOM" id="CLU_000604_35_0_1"/>
<dbReference type="SUPFAM" id="SSF52540">
    <property type="entry name" value="P-loop containing nucleoside triphosphate hydrolases"/>
    <property type="match status" value="2"/>
</dbReference>
<dbReference type="PANTHER" id="PTHR19241">
    <property type="entry name" value="ATP-BINDING CASSETTE TRANSPORTER"/>
    <property type="match status" value="1"/>
</dbReference>
<keyword evidence="12" id="KW-1185">Reference proteome</keyword>
<evidence type="ECO:0000256" key="6">
    <source>
        <dbReference type="ARBA" id="ARBA00022989"/>
    </source>
</evidence>
<gene>
    <name evidence="11" type="ORF">PILCRDRAFT_7581</name>
</gene>
<dbReference type="InterPro" id="IPR034003">
    <property type="entry name" value="ABCG_PDR_2"/>
</dbReference>
<keyword evidence="6 9" id="KW-1133">Transmembrane helix</keyword>
<dbReference type="FunCoup" id="A0A0C3FSN1">
    <property type="interactions" value="104"/>
</dbReference>
<dbReference type="STRING" id="765440.A0A0C3FSN1"/>
<evidence type="ECO:0000256" key="2">
    <source>
        <dbReference type="ARBA" id="ARBA00022448"/>
    </source>
</evidence>
<feature type="transmembrane region" description="Helical" evidence="9">
    <location>
        <begin position="642"/>
        <end position="663"/>
    </location>
</feature>
<dbReference type="InterPro" id="IPR017871">
    <property type="entry name" value="ABC_transporter-like_CS"/>
</dbReference>
<evidence type="ECO:0000313" key="11">
    <source>
        <dbReference type="EMBL" id="KIM82659.1"/>
    </source>
</evidence>
<keyword evidence="4" id="KW-0547">Nucleotide-binding</keyword>
<dbReference type="InterPro" id="IPR003593">
    <property type="entry name" value="AAA+_ATPase"/>
</dbReference>
<feature type="transmembrane region" description="Helical" evidence="9">
    <location>
        <begin position="1300"/>
        <end position="1317"/>
    </location>
</feature>
<dbReference type="Pfam" id="PF06422">
    <property type="entry name" value="PDR_CDR"/>
    <property type="match status" value="1"/>
</dbReference>
<feature type="transmembrane region" description="Helical" evidence="9">
    <location>
        <begin position="610"/>
        <end position="636"/>
    </location>
</feature>
<dbReference type="InterPro" id="IPR029481">
    <property type="entry name" value="ABC_trans_N"/>
</dbReference>
<reference evidence="11 12" key="1">
    <citation type="submission" date="2014-04" db="EMBL/GenBank/DDBJ databases">
        <authorList>
            <consortium name="DOE Joint Genome Institute"/>
            <person name="Kuo A."/>
            <person name="Tarkka M."/>
            <person name="Buscot F."/>
            <person name="Kohler A."/>
            <person name="Nagy L.G."/>
            <person name="Floudas D."/>
            <person name="Copeland A."/>
            <person name="Barry K.W."/>
            <person name="Cichocki N."/>
            <person name="Veneault-Fourrey C."/>
            <person name="LaButti K."/>
            <person name="Lindquist E.A."/>
            <person name="Lipzen A."/>
            <person name="Lundell T."/>
            <person name="Morin E."/>
            <person name="Murat C."/>
            <person name="Sun H."/>
            <person name="Tunlid A."/>
            <person name="Henrissat B."/>
            <person name="Grigoriev I.V."/>
            <person name="Hibbett D.S."/>
            <person name="Martin F."/>
            <person name="Nordberg H.P."/>
            <person name="Cantor M.N."/>
            <person name="Hua S.X."/>
        </authorList>
    </citation>
    <scope>NUCLEOTIDE SEQUENCE [LARGE SCALE GENOMIC DNA]</scope>
    <source>
        <strain evidence="11 12">F 1598</strain>
    </source>
</reference>
<evidence type="ECO:0000259" key="10">
    <source>
        <dbReference type="PROSITE" id="PS50893"/>
    </source>
</evidence>
<evidence type="ECO:0000256" key="8">
    <source>
        <dbReference type="SAM" id="MobiDB-lite"/>
    </source>
</evidence>
<keyword evidence="7 9" id="KW-0472">Membrane</keyword>
<comment type="subcellular location">
    <subcellularLocation>
        <location evidence="1">Membrane</location>
        <topology evidence="1">Multi-pass membrane protein</topology>
    </subcellularLocation>
</comment>
<reference evidence="12" key="2">
    <citation type="submission" date="2015-01" db="EMBL/GenBank/DDBJ databases">
        <title>Evolutionary Origins and Diversification of the Mycorrhizal Mutualists.</title>
        <authorList>
            <consortium name="DOE Joint Genome Institute"/>
            <consortium name="Mycorrhizal Genomics Consortium"/>
            <person name="Kohler A."/>
            <person name="Kuo A."/>
            <person name="Nagy L.G."/>
            <person name="Floudas D."/>
            <person name="Copeland A."/>
            <person name="Barry K.W."/>
            <person name="Cichocki N."/>
            <person name="Veneault-Fourrey C."/>
            <person name="LaButti K."/>
            <person name="Lindquist E.A."/>
            <person name="Lipzen A."/>
            <person name="Lundell T."/>
            <person name="Morin E."/>
            <person name="Murat C."/>
            <person name="Riley R."/>
            <person name="Ohm R."/>
            <person name="Sun H."/>
            <person name="Tunlid A."/>
            <person name="Henrissat B."/>
            <person name="Grigoriev I.V."/>
            <person name="Hibbett D.S."/>
            <person name="Martin F."/>
        </authorList>
    </citation>
    <scope>NUCLEOTIDE SEQUENCE [LARGE SCALE GENOMIC DNA]</scope>
    <source>
        <strain evidence="12">F 1598</strain>
    </source>
</reference>
<name>A0A0C3FSN1_PILCF</name>
<dbReference type="EMBL" id="KN832993">
    <property type="protein sequence ID" value="KIM82659.1"/>
    <property type="molecule type" value="Genomic_DNA"/>
</dbReference>
<keyword evidence="3 9" id="KW-0812">Transmembrane</keyword>
<dbReference type="CDD" id="cd03233">
    <property type="entry name" value="ABCG_PDR_domain1"/>
    <property type="match status" value="1"/>
</dbReference>
<dbReference type="InterPro" id="IPR013525">
    <property type="entry name" value="ABC2_TM"/>
</dbReference>
<dbReference type="Pfam" id="PF01061">
    <property type="entry name" value="ABC2_membrane"/>
    <property type="match status" value="2"/>
</dbReference>
<dbReference type="InterPro" id="IPR034001">
    <property type="entry name" value="ABCG_PDR_1"/>
</dbReference>
<dbReference type="InterPro" id="IPR010929">
    <property type="entry name" value="PDR_CDR_ABC"/>
</dbReference>
<dbReference type="Pfam" id="PF00005">
    <property type="entry name" value="ABC_tran"/>
    <property type="match status" value="2"/>
</dbReference>
<feature type="domain" description="ABC transporter" evidence="10">
    <location>
        <begin position="192"/>
        <end position="443"/>
    </location>
</feature>
<proteinExistence type="predicted"/>
<feature type="transmembrane region" description="Helical" evidence="9">
    <location>
        <begin position="1329"/>
        <end position="1356"/>
    </location>
</feature>
<dbReference type="OrthoDB" id="245989at2759"/>
<dbReference type="GO" id="GO:0140359">
    <property type="term" value="F:ABC-type transporter activity"/>
    <property type="evidence" value="ECO:0007669"/>
    <property type="project" value="InterPro"/>
</dbReference>
<dbReference type="Gene3D" id="3.40.50.300">
    <property type="entry name" value="P-loop containing nucleotide triphosphate hydrolases"/>
    <property type="match status" value="2"/>
</dbReference>
<keyword evidence="2" id="KW-0813">Transport</keyword>
<dbReference type="GO" id="GO:0016887">
    <property type="term" value="F:ATP hydrolysis activity"/>
    <property type="evidence" value="ECO:0007669"/>
    <property type="project" value="InterPro"/>
</dbReference>
<evidence type="ECO:0000256" key="7">
    <source>
        <dbReference type="ARBA" id="ARBA00023136"/>
    </source>
</evidence>
<organism evidence="11 12">
    <name type="scientific">Piloderma croceum (strain F 1598)</name>
    <dbReference type="NCBI Taxonomy" id="765440"/>
    <lineage>
        <taxon>Eukaryota</taxon>
        <taxon>Fungi</taxon>
        <taxon>Dikarya</taxon>
        <taxon>Basidiomycota</taxon>
        <taxon>Agaricomycotina</taxon>
        <taxon>Agaricomycetes</taxon>
        <taxon>Agaricomycetidae</taxon>
        <taxon>Atheliales</taxon>
        <taxon>Atheliaceae</taxon>
        <taxon>Piloderma</taxon>
    </lineage>
</organism>
<dbReference type="PROSITE" id="PS50893">
    <property type="entry name" value="ABC_TRANSPORTER_2"/>
    <property type="match status" value="2"/>
</dbReference>
<protein>
    <recommendedName>
        <fullName evidence="10">ABC transporter domain-containing protein</fullName>
    </recommendedName>
</protein>
<sequence length="1535" mass="170264">MSALDQIKEVPRGDSPPHTSRAAIADNAVTHDFTGTHNSPQISPVLPGFRSNRGRHGSTASRISVDYFDPDGVQELRRTLTRMTTEGQEIADEVAQEPPATSSIDSKGSEASESTLAPQEGPFDFAKTLRDIVEKYAFLHTIGKRFNEVLYRRADADIKSRELGVLFEDLRVVGLGASASFQPTFGSTLNPLGIIGAIKAMRHPPLRNILTGFEGVVRPGEMLLVLGRPGSGCSTLLKILANQRAEYHAVEGHVDYDSFSPRAIEKHHRGDVQYSPEDDVHFPTLTVEQTIQFAATTRTPEVRLGGNTRKSFRIRMTDVLTTIFGLRHVKKTPVGDASIRGVSGGEKKRVSISEALATRSLITSWDNSTRGLDASTAVEFVRALRIATDTFRLTTIVSIYQAGESLYEMFDKVCLIYNGKMAYFGRADQARQYFMDMGYEPADRQTTADFLVAVTDPKGRTPRAGAVPPPPRNAAEFEAHYRKSDIKQQNMEDIAAYRREFVGQPTRVSAYRQSAWAEYAHHARITSSYTISIPMQLGYAGNSGIAIILGTTFLKLPESTSAYYSRGGILFFAIFLPALFAMSEIPALFSQRPIVERHKKAAMYHPFVEGLAMTLVDVPVTFATMVLYTIILYFLVKLQQTAGQFFIFFLIVFTVAITMKAFFRGLAAAFKAEAPAQAVAGILVLAMALYTGYTIPLISMIGALKWISYLNPLRWAFEAVMTNEFHTINGQCATLVPQGSDYNNFPAANKVCTVLGSMPGQTIVNGERFVELSFAYNQSHLWRNFGFCLAYGILFASILLILTEFNTGTAGQTSVTTFKRGSSTSAVQDSGPSTEEVDEKALQANHGTVNYEKSQSKGDLESTRALAQEQKMTDIFSWQNVNYVVPVSGGQHRQLLDDVSGYVSPGNLTALMGESGAGKTTLLNVLAERSGTGIITGNRFVNGQALPPDFQAQTGYCQQTDTHLPTMSVRESVYFSATMRQPASVPKAEKKAYTEQCLRMCGLEDFADAVVGSLGVELRKRTTIAVELAAKPKLLLFLDEPTSGLDSQSAWSIMSFLRSLADNGQAILCTIHQPSAELFYVFDRLLLLRKGGQTVFMGDIGPNATGLIHYFELNGSRACKPDENPAEFMLDVIGAGATASSDTDWHQVWLGSKEHGILLEDIEDIHSAGRSRPQVEATIHTEFATSWGHQIQVLFRREMIDKWRNPTYLMAKLTLNIIAGLFIGFTFFHSKNTLQGTQNKLFSIYMATILSVPASERLLQLSNQLQVPYIKMRSIYEIREQPSRMYAWSALVTSQLMVEIPLNIINSSIFFLCWYWTVGFDSNRGGYTYLFLSFLMPLSPALPQYYTTIATAVAAMSPNPQIAGILFSFLFSFVLTFNGVLQPYSQLNWWRWMYHLSPYTYLIEGLLGQAVGNQEISCAAKEFVSLEPPSGLSCGSYLQSFITQNGGYLINADATSGCQYCVFRTTNEWLLTRFNIRYSHRWRDVGIFCVFILFNTAAVYGLTYLRMHFSGILESIYNFFTSRKATRKTKHASAV</sequence>
<feature type="transmembrane region" description="Helical" evidence="9">
    <location>
        <begin position="1362"/>
        <end position="1381"/>
    </location>
</feature>
<dbReference type="SMART" id="SM00382">
    <property type="entry name" value="AAA"/>
    <property type="match status" value="2"/>
</dbReference>
<evidence type="ECO:0000256" key="5">
    <source>
        <dbReference type="ARBA" id="ARBA00022840"/>
    </source>
</evidence>
<dbReference type="GO" id="GO:0005524">
    <property type="term" value="F:ATP binding"/>
    <property type="evidence" value="ECO:0007669"/>
    <property type="project" value="UniProtKB-KW"/>
</dbReference>
<feature type="transmembrane region" description="Helical" evidence="9">
    <location>
        <begin position="781"/>
        <end position="802"/>
    </location>
</feature>
<feature type="region of interest" description="Disordered" evidence="8">
    <location>
        <begin position="1"/>
        <end position="20"/>
    </location>
</feature>
<feature type="transmembrane region" description="Helical" evidence="9">
    <location>
        <begin position="1485"/>
        <end position="1505"/>
    </location>
</feature>
<dbReference type="FunFam" id="3.40.50.300:FF:000054">
    <property type="entry name" value="ABC multidrug transporter atrF"/>
    <property type="match status" value="1"/>
</dbReference>
<feature type="region of interest" description="Disordered" evidence="8">
    <location>
        <begin position="89"/>
        <end position="120"/>
    </location>
</feature>
<feature type="transmembrane region" description="Helical" evidence="9">
    <location>
        <begin position="683"/>
        <end position="707"/>
    </location>
</feature>
<dbReference type="CDD" id="cd03232">
    <property type="entry name" value="ABCG_PDR_domain2"/>
    <property type="match status" value="1"/>
</dbReference>
<feature type="transmembrane region" description="Helical" evidence="9">
    <location>
        <begin position="569"/>
        <end position="589"/>
    </location>
</feature>
<dbReference type="Pfam" id="PF14510">
    <property type="entry name" value="ABC_trans_N"/>
    <property type="match status" value="1"/>
</dbReference>
<evidence type="ECO:0000256" key="3">
    <source>
        <dbReference type="ARBA" id="ARBA00022692"/>
    </source>
</evidence>
<accession>A0A0C3FSN1</accession>
<dbReference type="GO" id="GO:0016020">
    <property type="term" value="C:membrane"/>
    <property type="evidence" value="ECO:0007669"/>
    <property type="project" value="UniProtKB-SubCell"/>
</dbReference>
<dbReference type="PROSITE" id="PS00211">
    <property type="entry name" value="ABC_TRANSPORTER_1"/>
    <property type="match status" value="1"/>
</dbReference>
<dbReference type="Proteomes" id="UP000054166">
    <property type="component" value="Unassembled WGS sequence"/>
</dbReference>
<dbReference type="InterPro" id="IPR027417">
    <property type="entry name" value="P-loop_NTPase"/>
</dbReference>
<evidence type="ECO:0000256" key="4">
    <source>
        <dbReference type="ARBA" id="ARBA00022741"/>
    </source>
</evidence>
<keyword evidence="5" id="KW-0067">ATP-binding</keyword>
<feature type="transmembrane region" description="Helical" evidence="9">
    <location>
        <begin position="1207"/>
        <end position="1228"/>
    </location>
</feature>
<feature type="domain" description="ABC transporter" evidence="10">
    <location>
        <begin position="876"/>
        <end position="1115"/>
    </location>
</feature>
<dbReference type="InterPro" id="IPR003439">
    <property type="entry name" value="ABC_transporter-like_ATP-bd"/>
</dbReference>
<dbReference type="InParanoid" id="A0A0C3FSN1"/>
<evidence type="ECO:0000256" key="9">
    <source>
        <dbReference type="SAM" id="Phobius"/>
    </source>
</evidence>
<evidence type="ECO:0000256" key="1">
    <source>
        <dbReference type="ARBA" id="ARBA00004141"/>
    </source>
</evidence>
<evidence type="ECO:0000313" key="12">
    <source>
        <dbReference type="Proteomes" id="UP000054166"/>
    </source>
</evidence>
<feature type="region of interest" description="Disordered" evidence="8">
    <location>
        <begin position="34"/>
        <end position="57"/>
    </location>
</feature>
<feature type="compositionally biased region" description="Polar residues" evidence="8">
    <location>
        <begin position="99"/>
        <end position="117"/>
    </location>
</feature>